<evidence type="ECO:0000259" key="11">
    <source>
        <dbReference type="Pfam" id="PF21226"/>
    </source>
</evidence>
<proteinExistence type="inferred from homology"/>
<evidence type="ECO:0000256" key="9">
    <source>
        <dbReference type="ARBA" id="ARBA00031501"/>
    </source>
</evidence>
<evidence type="ECO:0000256" key="7">
    <source>
        <dbReference type="ARBA" id="ARBA00023277"/>
    </source>
</evidence>
<evidence type="ECO:0000256" key="6">
    <source>
        <dbReference type="ARBA" id="ARBA00022679"/>
    </source>
</evidence>
<dbReference type="InterPro" id="IPR017853">
    <property type="entry name" value="GH"/>
</dbReference>
<reference evidence="12 13" key="1">
    <citation type="submission" date="2016-10" db="EMBL/GenBank/DDBJ databases">
        <authorList>
            <person name="de Groot N.N."/>
        </authorList>
    </citation>
    <scope>NUCLEOTIDE SEQUENCE [LARGE SCALE GENOMIC DNA]</scope>
    <source>
        <strain evidence="12 13">CGMCC 1.9159</strain>
    </source>
</reference>
<dbReference type="Proteomes" id="UP000199475">
    <property type="component" value="Unassembled WGS sequence"/>
</dbReference>
<dbReference type="GO" id="GO:0005975">
    <property type="term" value="P:carbohydrate metabolic process"/>
    <property type="evidence" value="ECO:0007669"/>
    <property type="project" value="InterPro"/>
</dbReference>
<dbReference type="STRING" id="686624.SAMN04488242_1258"/>
<dbReference type="GO" id="GO:0004134">
    <property type="term" value="F:4-alpha-glucanotransferase activity"/>
    <property type="evidence" value="ECO:0007669"/>
    <property type="project" value="UniProtKB-EC"/>
</dbReference>
<dbReference type="NCBIfam" id="TIGR00217">
    <property type="entry name" value="malQ"/>
    <property type="match status" value="1"/>
</dbReference>
<evidence type="ECO:0000313" key="13">
    <source>
        <dbReference type="Proteomes" id="UP000199475"/>
    </source>
</evidence>
<keyword evidence="13" id="KW-1185">Reference proteome</keyword>
<gene>
    <name evidence="12" type="ORF">SAMN04488242_1258</name>
</gene>
<accession>A0A1G9JHU2</accession>
<dbReference type="PANTHER" id="PTHR32438:SF5">
    <property type="entry name" value="4-ALPHA-GLUCANOTRANSFERASE DPE1, CHLOROPLASTIC_AMYLOPLASTIC"/>
    <property type="match status" value="1"/>
</dbReference>
<dbReference type="Pfam" id="PF02446">
    <property type="entry name" value="Glyco_hydro_77"/>
    <property type="match status" value="1"/>
</dbReference>
<evidence type="ECO:0000256" key="5">
    <source>
        <dbReference type="ARBA" id="ARBA00022676"/>
    </source>
</evidence>
<comment type="similarity">
    <text evidence="2 10">Belongs to the disproportionating enzyme family.</text>
</comment>
<dbReference type="AlphaFoldDB" id="A0A1G9JHU2"/>
<dbReference type="EMBL" id="FNGP01000002">
    <property type="protein sequence ID" value="SDL37038.1"/>
    <property type="molecule type" value="Genomic_DNA"/>
</dbReference>
<keyword evidence="6 10" id="KW-0808">Transferase</keyword>
<evidence type="ECO:0000256" key="4">
    <source>
        <dbReference type="ARBA" id="ARBA00020295"/>
    </source>
</evidence>
<comment type="catalytic activity">
    <reaction evidence="1 10">
        <text>Transfers a segment of a (1-&gt;4)-alpha-D-glucan to a new position in an acceptor, which may be glucose or a (1-&gt;4)-alpha-D-glucan.</text>
        <dbReference type="EC" id="2.4.1.25"/>
    </reaction>
</comment>
<sequence>MTEPHSSLTALADRFGIARDFWDWKGRHVIIPAETIIAVLAALDVDASTPERCDAALAALDDEEWLRVLPTCTVVEEGTGTQVDVHVRAGADVLLEVELEQGGRRRTWQVDNFKPDRVVAGEARGEATFWLGDDLPTGYHRLVARTDGSEEYGTLIVTPRFVGFPAKMAGKRAWGYGTQLYSVSSEGSWGVGDLTDLADLVTWSGARQFADYVLINPLHAAQVVPPLEPSPYLPVSRRFVNPIYIRPESIPEYITLKGAVRRRIRDLRDDARAAGEESGRVERNSVWPRKLQALRAVFDAGLRPARALAFEDFRSREGRGLELFALWSVLSTEFGGRWEEWPAEYRDPASTEVAEFGARRHDDVRFFEWLQWIAQEQISAAQATAEEVGMSIGIVSDLAVGVHMDSAETWMMPDVFAQGMHVGAPPDNYNQSGQDWGQPPWRPDRLEALSYEPFRAMVRASLRRVGGVRIDHILGLFRLWWVPQGLGPQLGTYVRYNHEAMVGILALEAQRAQALVVGEDLGTVEPWVRDYLARRGLLGTSVLWFEYGSEGEPLDTRHWREYCMASVTTHDLPPTIGYLAGDHVRLRHELGLLTEPLEAELEHAKREQAAWIGKLLDEGLLAPEHDDDPVEIMLALHRYITRTPSQVLLANLVDAVGERRMQNQPGTIDEYPNWRVPLGGPSGAPITLEEIFDAELPQRLAAVMNGLERQPGSRWA</sequence>
<dbReference type="Gene3D" id="3.20.20.80">
    <property type="entry name" value="Glycosidases"/>
    <property type="match status" value="1"/>
</dbReference>
<dbReference type="InterPro" id="IPR003385">
    <property type="entry name" value="Glyco_hydro_77"/>
</dbReference>
<dbReference type="RefSeq" id="WP_093250029.1">
    <property type="nucleotide sequence ID" value="NZ_FNGP01000002.1"/>
</dbReference>
<dbReference type="Pfam" id="PF21226">
    <property type="entry name" value="MalQ_N"/>
    <property type="match status" value="1"/>
</dbReference>
<evidence type="ECO:0000313" key="12">
    <source>
        <dbReference type="EMBL" id="SDL37038.1"/>
    </source>
</evidence>
<evidence type="ECO:0000256" key="10">
    <source>
        <dbReference type="RuleBase" id="RU361207"/>
    </source>
</evidence>
<feature type="domain" description="MalQ N-terminal beta-sandwich" evidence="11">
    <location>
        <begin position="69"/>
        <end position="159"/>
    </location>
</feature>
<evidence type="ECO:0000256" key="3">
    <source>
        <dbReference type="ARBA" id="ARBA00012560"/>
    </source>
</evidence>
<name>A0A1G9JHU2_9ACTN</name>
<evidence type="ECO:0000256" key="8">
    <source>
        <dbReference type="ARBA" id="ARBA00031423"/>
    </source>
</evidence>
<protein>
    <recommendedName>
        <fullName evidence="4 10">4-alpha-glucanotransferase</fullName>
        <ecNumber evidence="3 10">2.4.1.25</ecNumber>
    </recommendedName>
    <alternativeName>
        <fullName evidence="8 10">Amylomaltase</fullName>
    </alternativeName>
    <alternativeName>
        <fullName evidence="9 10">Disproportionating enzyme</fullName>
    </alternativeName>
</protein>
<keyword evidence="5 10" id="KW-0328">Glycosyltransferase</keyword>
<dbReference type="PANTHER" id="PTHR32438">
    <property type="entry name" value="4-ALPHA-GLUCANOTRANSFERASE DPE1, CHLOROPLASTIC/AMYLOPLASTIC"/>
    <property type="match status" value="1"/>
</dbReference>
<dbReference type="SUPFAM" id="SSF51445">
    <property type="entry name" value="(Trans)glycosidases"/>
    <property type="match status" value="1"/>
</dbReference>
<evidence type="ECO:0000256" key="1">
    <source>
        <dbReference type="ARBA" id="ARBA00000439"/>
    </source>
</evidence>
<dbReference type="OrthoDB" id="9811841at2"/>
<dbReference type="InterPro" id="IPR048458">
    <property type="entry name" value="MalQ_N"/>
</dbReference>
<keyword evidence="7 10" id="KW-0119">Carbohydrate metabolism</keyword>
<dbReference type="EC" id="2.4.1.25" evidence="3 10"/>
<organism evidence="12 13">
    <name type="scientific">Tessaracoccus oleiagri</name>
    <dbReference type="NCBI Taxonomy" id="686624"/>
    <lineage>
        <taxon>Bacteria</taxon>
        <taxon>Bacillati</taxon>
        <taxon>Actinomycetota</taxon>
        <taxon>Actinomycetes</taxon>
        <taxon>Propionibacteriales</taxon>
        <taxon>Propionibacteriaceae</taxon>
        <taxon>Tessaracoccus</taxon>
    </lineage>
</organism>
<evidence type="ECO:0000256" key="2">
    <source>
        <dbReference type="ARBA" id="ARBA00005684"/>
    </source>
</evidence>